<protein>
    <submittedName>
        <fullName evidence="1">Phosphohydrolase</fullName>
    </submittedName>
</protein>
<accession>A0ABU9BLQ0</accession>
<dbReference type="Gene3D" id="1.10.3210.10">
    <property type="entry name" value="Hypothetical protein af1432"/>
    <property type="match status" value="1"/>
</dbReference>
<reference evidence="1 2" key="1">
    <citation type="submission" date="2024-04" db="EMBL/GenBank/DDBJ databases">
        <title>Novel species of the genus Ideonella isolated from streams.</title>
        <authorList>
            <person name="Lu H."/>
        </authorList>
    </citation>
    <scope>NUCLEOTIDE SEQUENCE [LARGE SCALE GENOMIC DNA]</scope>
    <source>
        <strain evidence="1 2">DXS29W</strain>
    </source>
</reference>
<keyword evidence="2" id="KW-1185">Reference proteome</keyword>
<sequence length="413" mass="45336">MKLVPISPDGLEPGFPLPFSLRDVNGRVLVQRGTPIADRQQLGYLLARALFIDDAEKGLAQRQLNAQVDQMFRSGDATLGEIAALRPEYDQRATEPAPLVEPPLEWPDLESRARVLLGDTRAARWMPRLDELADDMLKRLERHVDATLLRFIHMAGHQPENYPTHHAILVMLLCALAGPRLPGWQSEWRRPLTRAALSMNVGMTTLQQELVRQAQPLSPMQRAQVDAHALRGVEMLKAADVDDPLWLGAMRHHHDAPNGPLAKLEPAIRLARLIQRADRYAARLSTRRNRAALSAKAAAQAAFFDEGGLPDEAGQALLAETGLHPPGAWVKLACGEIALVMKRQSHPTAPLTVISLVNREGLPLAVPAVRNTAMPKFKVEAGVPSGEVRVQPNLEALQKMVPGGLSPLMSRVA</sequence>
<dbReference type="RefSeq" id="WP_341425065.1">
    <property type="nucleotide sequence ID" value="NZ_JBBUTG010000003.1"/>
</dbReference>
<name>A0ABU9BLQ0_9BURK</name>
<evidence type="ECO:0000313" key="2">
    <source>
        <dbReference type="Proteomes" id="UP001371218"/>
    </source>
</evidence>
<evidence type="ECO:0000313" key="1">
    <source>
        <dbReference type="EMBL" id="MEK8030706.1"/>
    </source>
</evidence>
<organism evidence="1 2">
    <name type="scientific">Ideonella lacteola</name>
    <dbReference type="NCBI Taxonomy" id="2984193"/>
    <lineage>
        <taxon>Bacteria</taxon>
        <taxon>Pseudomonadati</taxon>
        <taxon>Pseudomonadota</taxon>
        <taxon>Betaproteobacteria</taxon>
        <taxon>Burkholderiales</taxon>
        <taxon>Sphaerotilaceae</taxon>
        <taxon>Ideonella</taxon>
    </lineage>
</organism>
<proteinExistence type="predicted"/>
<dbReference type="Proteomes" id="UP001371218">
    <property type="component" value="Unassembled WGS sequence"/>
</dbReference>
<dbReference type="EMBL" id="JBBUTG010000003">
    <property type="protein sequence ID" value="MEK8030706.1"/>
    <property type="molecule type" value="Genomic_DNA"/>
</dbReference>
<comment type="caution">
    <text evidence="1">The sequence shown here is derived from an EMBL/GenBank/DDBJ whole genome shotgun (WGS) entry which is preliminary data.</text>
</comment>
<dbReference type="SUPFAM" id="SSF109604">
    <property type="entry name" value="HD-domain/PDEase-like"/>
    <property type="match status" value="1"/>
</dbReference>
<gene>
    <name evidence="1" type="ORF">AACH06_07695</name>
</gene>